<evidence type="ECO:0000313" key="1">
    <source>
        <dbReference type="EMBL" id="ODQ81312.1"/>
    </source>
</evidence>
<dbReference type="RefSeq" id="XP_018986640.1">
    <property type="nucleotide sequence ID" value="XM_019128376.1"/>
</dbReference>
<dbReference type="EMBL" id="KV454428">
    <property type="protein sequence ID" value="ODQ81312.1"/>
    <property type="molecule type" value="Genomic_DNA"/>
</dbReference>
<gene>
    <name evidence="1" type="ORF">BABINDRAFT_160674</name>
</gene>
<reference evidence="2" key="1">
    <citation type="submission" date="2016-05" db="EMBL/GenBank/DDBJ databases">
        <title>Comparative genomics of biotechnologically important yeasts.</title>
        <authorList>
            <consortium name="DOE Joint Genome Institute"/>
            <person name="Riley R."/>
            <person name="Haridas S."/>
            <person name="Wolfe K.H."/>
            <person name="Lopes M.R."/>
            <person name="Hittinger C.T."/>
            <person name="Goker M."/>
            <person name="Salamov A."/>
            <person name="Wisecaver J."/>
            <person name="Long T.M."/>
            <person name="Aerts A.L."/>
            <person name="Barry K."/>
            <person name="Choi C."/>
            <person name="Clum A."/>
            <person name="Coughlan A.Y."/>
            <person name="Deshpande S."/>
            <person name="Douglass A.P."/>
            <person name="Hanson S.J."/>
            <person name="Klenk H.-P."/>
            <person name="Labutti K."/>
            <person name="Lapidus A."/>
            <person name="Lindquist E."/>
            <person name="Lipzen A."/>
            <person name="Meier-Kolthoff J.P."/>
            <person name="Ohm R.A."/>
            <person name="Otillar R.P."/>
            <person name="Pangilinan J."/>
            <person name="Peng Y."/>
            <person name="Rokas A."/>
            <person name="Rosa C.A."/>
            <person name="Scheuner C."/>
            <person name="Sibirny A.A."/>
            <person name="Slot J.C."/>
            <person name="Stielow J.B."/>
            <person name="Sun H."/>
            <person name="Kurtzman C.P."/>
            <person name="Blackwell M."/>
            <person name="Grigoriev I.V."/>
            <person name="Jeffries T.W."/>
        </authorList>
    </citation>
    <scope>NUCLEOTIDE SEQUENCE [LARGE SCALE GENOMIC DNA]</scope>
    <source>
        <strain evidence="2">NRRL Y-12698</strain>
    </source>
</reference>
<evidence type="ECO:0000313" key="2">
    <source>
        <dbReference type="Proteomes" id="UP000094336"/>
    </source>
</evidence>
<dbReference type="AlphaFoldDB" id="A0A1E3QW47"/>
<name>A0A1E3QW47_9ASCO</name>
<protein>
    <submittedName>
        <fullName evidence="1">Uncharacterized protein</fullName>
    </submittedName>
</protein>
<keyword evidence="2" id="KW-1185">Reference proteome</keyword>
<dbReference type="Proteomes" id="UP000094336">
    <property type="component" value="Unassembled WGS sequence"/>
</dbReference>
<organism evidence="1 2">
    <name type="scientific">Babjeviella inositovora NRRL Y-12698</name>
    <dbReference type="NCBI Taxonomy" id="984486"/>
    <lineage>
        <taxon>Eukaryota</taxon>
        <taxon>Fungi</taxon>
        <taxon>Dikarya</taxon>
        <taxon>Ascomycota</taxon>
        <taxon>Saccharomycotina</taxon>
        <taxon>Pichiomycetes</taxon>
        <taxon>Serinales incertae sedis</taxon>
        <taxon>Babjeviella</taxon>
    </lineage>
</organism>
<sequence>MGMLDVIPKTLLLSDEVTALGVQTLDPGWRSDPILKICFVMCFLPLTGHSRTHRVISFIAFKFF</sequence>
<accession>A0A1E3QW47</accession>
<proteinExistence type="predicted"/>
<dbReference type="GeneID" id="30146229"/>